<dbReference type="EMBL" id="AE009952">
    <property type="protein sequence ID" value="AAM84220.1"/>
    <property type="molecule type" value="Genomic_DNA"/>
</dbReference>
<protein>
    <submittedName>
        <fullName evidence="1">Uncharacterized protein</fullName>
    </submittedName>
</protein>
<dbReference type="AlphaFoldDB" id="Q8CLQ0"/>
<name>Q8CLQ0_YERPE</name>
<gene>
    <name evidence="1" type="ordered locus">y0631</name>
</gene>
<dbReference type="Proteomes" id="UP000002490">
    <property type="component" value="Chromosome"/>
</dbReference>
<evidence type="ECO:0000313" key="2">
    <source>
        <dbReference type="Proteomes" id="UP000002490"/>
    </source>
</evidence>
<evidence type="ECO:0000313" key="1">
    <source>
        <dbReference type="EMBL" id="AAM84220.1"/>
    </source>
</evidence>
<dbReference type="KEGG" id="ypk:y0631"/>
<sequence>MPEAGKNGYADGLPEEASAIQSVRSHPKGVPSTLERATGSLRRFGLKAKL</sequence>
<proteinExistence type="predicted"/>
<organism evidence="1 2">
    <name type="scientific">Yersinia pestis</name>
    <dbReference type="NCBI Taxonomy" id="632"/>
    <lineage>
        <taxon>Bacteria</taxon>
        <taxon>Pseudomonadati</taxon>
        <taxon>Pseudomonadota</taxon>
        <taxon>Gammaproteobacteria</taxon>
        <taxon>Enterobacterales</taxon>
        <taxon>Yersiniaceae</taxon>
        <taxon>Yersinia</taxon>
    </lineage>
</organism>
<dbReference type="HOGENOM" id="CLU_3124395_0_0_6"/>
<reference evidence="1 2" key="1">
    <citation type="journal article" date="2002" name="J. Bacteriol.">
        <title>Genome sequence of Yersinia pestis KIM.</title>
        <authorList>
            <person name="Deng W."/>
            <person name="Burland V."/>
            <person name="Plunkett G.III."/>
            <person name="Boutin A."/>
            <person name="Mayhew G.F."/>
            <person name="Liss P."/>
            <person name="Perna N.T."/>
            <person name="Rose D.J."/>
            <person name="Mau B."/>
            <person name="Zhou S."/>
            <person name="Schwartz D.C."/>
            <person name="Fetherston J.D."/>
            <person name="Lindler L.E."/>
            <person name="Brubaker R.R."/>
            <person name="Plana G.V."/>
            <person name="Straley S.C."/>
            <person name="McDonough K.A."/>
            <person name="Nilles M.L."/>
            <person name="Matson J.S."/>
            <person name="Blattner F.R."/>
            <person name="Perry R.D."/>
        </authorList>
    </citation>
    <scope>NUCLEOTIDE SEQUENCE [LARGE SCALE GENOMIC DNA]</scope>
    <source>
        <strain evidence="2">KIM10+ / Biovar Mediaevalis</strain>
    </source>
</reference>
<accession>Q8CLQ0</accession>